<evidence type="ECO:0000256" key="6">
    <source>
        <dbReference type="SAM" id="Phobius"/>
    </source>
</evidence>
<accession>A0A5P1X658</accession>
<keyword evidence="2" id="KW-0964">Secreted</keyword>
<keyword evidence="6" id="KW-0472">Membrane</keyword>
<dbReference type="AlphaFoldDB" id="A0A5P1X658"/>
<feature type="region of interest" description="Disordered" evidence="5">
    <location>
        <begin position="1"/>
        <end position="26"/>
    </location>
</feature>
<proteinExistence type="predicted"/>
<dbReference type="EMBL" id="CP043939">
    <property type="protein sequence ID" value="QER68364.1"/>
    <property type="molecule type" value="Genomic_DNA"/>
</dbReference>
<name>A0A5P1X658_9LACO</name>
<reference evidence="8 9" key="1">
    <citation type="submission" date="2019-09" db="EMBL/GenBank/DDBJ databases">
        <title>Complete Genome Sequence of Lactobacillus nenjiangensis SH-Y15, isolated from sauerkraut.</title>
        <authorList>
            <person name="Yang H."/>
        </authorList>
    </citation>
    <scope>NUCLEOTIDE SEQUENCE [LARGE SCALE GENOMIC DNA]</scope>
    <source>
        <strain evidence="8 9">SH-Y15</strain>
    </source>
</reference>
<dbReference type="Proteomes" id="UP000325295">
    <property type="component" value="Chromosome"/>
</dbReference>
<sequence>MSTKNSKANESKGTLPQTGEKDNQEMGQFGLLGLGLLTLTGLFVFRRKEEK</sequence>
<keyword evidence="6" id="KW-1133">Transmembrane helix</keyword>
<keyword evidence="9" id="KW-1185">Reference proteome</keyword>
<keyword evidence="6" id="KW-0812">Transmembrane</keyword>
<feature type="transmembrane region" description="Helical" evidence="6">
    <location>
        <begin position="26"/>
        <end position="45"/>
    </location>
</feature>
<dbReference type="Pfam" id="PF00746">
    <property type="entry name" value="Gram_pos_anchor"/>
    <property type="match status" value="1"/>
</dbReference>
<feature type="compositionally biased region" description="Polar residues" evidence="5">
    <location>
        <begin position="1"/>
        <end position="17"/>
    </location>
</feature>
<evidence type="ECO:0000256" key="2">
    <source>
        <dbReference type="ARBA" id="ARBA00022525"/>
    </source>
</evidence>
<evidence type="ECO:0000313" key="9">
    <source>
        <dbReference type="Proteomes" id="UP000325295"/>
    </source>
</evidence>
<protein>
    <submittedName>
        <fullName evidence="8">LPXTG cell wall anchor domain-containing protein</fullName>
    </submittedName>
</protein>
<keyword evidence="1" id="KW-0134">Cell wall</keyword>
<evidence type="ECO:0000256" key="5">
    <source>
        <dbReference type="SAM" id="MobiDB-lite"/>
    </source>
</evidence>
<keyword evidence="3" id="KW-0732">Signal</keyword>
<dbReference type="PROSITE" id="PS50847">
    <property type="entry name" value="GRAM_POS_ANCHORING"/>
    <property type="match status" value="1"/>
</dbReference>
<dbReference type="NCBIfam" id="TIGR01167">
    <property type="entry name" value="LPXTG_anchor"/>
    <property type="match status" value="1"/>
</dbReference>
<evidence type="ECO:0000259" key="7">
    <source>
        <dbReference type="PROSITE" id="PS50847"/>
    </source>
</evidence>
<dbReference type="KEGG" id="lnn:F0161_04835"/>
<evidence type="ECO:0000256" key="4">
    <source>
        <dbReference type="ARBA" id="ARBA00023088"/>
    </source>
</evidence>
<evidence type="ECO:0000256" key="3">
    <source>
        <dbReference type="ARBA" id="ARBA00022729"/>
    </source>
</evidence>
<dbReference type="InterPro" id="IPR019931">
    <property type="entry name" value="LPXTG_anchor"/>
</dbReference>
<gene>
    <name evidence="8" type="ORF">F0161_04835</name>
</gene>
<evidence type="ECO:0000256" key="1">
    <source>
        <dbReference type="ARBA" id="ARBA00022512"/>
    </source>
</evidence>
<organism evidence="8 9">
    <name type="scientific">Paucilactobacillus nenjiangensis</name>
    <dbReference type="NCBI Taxonomy" id="1296540"/>
    <lineage>
        <taxon>Bacteria</taxon>
        <taxon>Bacillati</taxon>
        <taxon>Bacillota</taxon>
        <taxon>Bacilli</taxon>
        <taxon>Lactobacillales</taxon>
        <taxon>Lactobacillaceae</taxon>
        <taxon>Paucilactobacillus</taxon>
    </lineage>
</organism>
<keyword evidence="4" id="KW-0572">Peptidoglycan-anchor</keyword>
<dbReference type="RefSeq" id="WP_150204641.1">
    <property type="nucleotide sequence ID" value="NZ_CP043939.1"/>
</dbReference>
<feature type="domain" description="Gram-positive cocci surface proteins LPxTG" evidence="7">
    <location>
        <begin position="15"/>
        <end position="51"/>
    </location>
</feature>
<evidence type="ECO:0000313" key="8">
    <source>
        <dbReference type="EMBL" id="QER68364.1"/>
    </source>
</evidence>